<name>A0A8M1F5K3_URSMA</name>
<dbReference type="GeneID" id="121100933"/>
<evidence type="ECO:0000313" key="2">
    <source>
        <dbReference type="Proteomes" id="UP000261680"/>
    </source>
</evidence>
<evidence type="ECO:0000313" key="3">
    <source>
        <dbReference type="RefSeq" id="XP_040478708.1"/>
    </source>
</evidence>
<evidence type="ECO:0000256" key="1">
    <source>
        <dbReference type="SAM" id="MobiDB-lite"/>
    </source>
</evidence>
<dbReference type="KEGG" id="umr:121100933"/>
<keyword evidence="2" id="KW-1185">Reference proteome</keyword>
<feature type="region of interest" description="Disordered" evidence="1">
    <location>
        <begin position="261"/>
        <end position="302"/>
    </location>
</feature>
<protein>
    <submittedName>
        <fullName evidence="3">Uncharacterized protein LOC121100933 isoform X1</fullName>
    </submittedName>
</protein>
<dbReference type="AlphaFoldDB" id="A0A8M1F5K3"/>
<gene>
    <name evidence="3" type="primary">LOC121100933</name>
</gene>
<organism evidence="2 3">
    <name type="scientific">Ursus maritimus</name>
    <name type="common">Polar bear</name>
    <name type="synonym">Thalarctos maritimus</name>
    <dbReference type="NCBI Taxonomy" id="29073"/>
    <lineage>
        <taxon>Eukaryota</taxon>
        <taxon>Metazoa</taxon>
        <taxon>Chordata</taxon>
        <taxon>Craniata</taxon>
        <taxon>Vertebrata</taxon>
        <taxon>Euteleostomi</taxon>
        <taxon>Mammalia</taxon>
        <taxon>Eutheria</taxon>
        <taxon>Laurasiatheria</taxon>
        <taxon>Carnivora</taxon>
        <taxon>Caniformia</taxon>
        <taxon>Ursidae</taxon>
        <taxon>Ursus</taxon>
    </lineage>
</organism>
<dbReference type="RefSeq" id="XP_040478708.1">
    <property type="nucleotide sequence ID" value="XM_040622774.1"/>
</dbReference>
<sequence>MEAEPGEVVGGPRAAGVLLEPGRPLGLRWGSLAGRGAVGLVCAHLGSNDIVTAFWADTLPHGVGVTLGPFVPWGQQVAPSQGGQRWEERAGVSPGAAEPWDSGLSHAPWPARASGRAGPAWPTWTRASGCASDAQRLSPLPSPRGPLISRAAVRMDPEPLQAQRTCVPGVALVLSGSSRTWSSCRFPPDLEQLQRFTTGASRQAWPTLVSEFLHCPVGFWSRQHLAGQGLCEEPLAPRLTSERQRCSRVFTGWDLEQSPCSRKRRTAQDTLCRGKGSCGPKSAPPPGGPGLGLGDGSLDVSR</sequence>
<dbReference type="Proteomes" id="UP000261680">
    <property type="component" value="Unplaced"/>
</dbReference>
<accession>A0A8M1F5K3</accession>
<reference evidence="3" key="1">
    <citation type="submission" date="2025-08" db="UniProtKB">
        <authorList>
            <consortium name="RefSeq"/>
        </authorList>
    </citation>
    <scope>IDENTIFICATION</scope>
    <source>
        <tissue evidence="3">Whole blood</tissue>
    </source>
</reference>
<feature type="region of interest" description="Disordered" evidence="1">
    <location>
        <begin position="77"/>
        <end position="120"/>
    </location>
</feature>
<proteinExistence type="predicted"/>